<name>A0A1C4BSZ6_BACMY</name>
<accession>A0A1C4BSZ6</accession>
<evidence type="ECO:0000313" key="1">
    <source>
        <dbReference type="EMBL" id="SCB67257.1"/>
    </source>
</evidence>
<gene>
    <name evidence="1" type="ORF">BWGO95_01379</name>
</gene>
<dbReference type="EMBL" id="FMAK01000025">
    <property type="protein sequence ID" value="SCB67257.1"/>
    <property type="molecule type" value="Genomic_DNA"/>
</dbReference>
<reference evidence="1 2" key="1">
    <citation type="submission" date="2016-08" db="EMBL/GenBank/DDBJ databases">
        <authorList>
            <person name="Seilhamer J.J."/>
        </authorList>
    </citation>
    <scope>NUCLEOTIDE SEQUENCE [LARGE SCALE GENOMIC DNA]</scope>
    <source>
        <strain evidence="1 2">SDA_GO95</strain>
    </source>
</reference>
<protein>
    <submittedName>
        <fullName evidence="1">Uncharacterized protein</fullName>
    </submittedName>
</protein>
<sequence length="30" mass="3326">MSDFISIQNVATEKKLGENRAAYKNLIGLT</sequence>
<evidence type="ECO:0000313" key="2">
    <source>
        <dbReference type="Proteomes" id="UP000195696"/>
    </source>
</evidence>
<dbReference type="AlphaFoldDB" id="A0A1C4BSZ6"/>
<dbReference type="Proteomes" id="UP000195696">
    <property type="component" value="Unassembled WGS sequence"/>
</dbReference>
<proteinExistence type="predicted"/>
<organism evidence="1 2">
    <name type="scientific">Bacillus mycoides</name>
    <dbReference type="NCBI Taxonomy" id="1405"/>
    <lineage>
        <taxon>Bacteria</taxon>
        <taxon>Bacillati</taxon>
        <taxon>Bacillota</taxon>
        <taxon>Bacilli</taxon>
        <taxon>Bacillales</taxon>
        <taxon>Bacillaceae</taxon>
        <taxon>Bacillus</taxon>
        <taxon>Bacillus cereus group</taxon>
    </lineage>
</organism>